<keyword evidence="10" id="KW-0406">Ion transport</keyword>
<comment type="catalytic activity">
    <reaction evidence="8">
        <text>fluoride(in) = fluoride(out)</text>
        <dbReference type="Rhea" id="RHEA:76159"/>
        <dbReference type="ChEBI" id="CHEBI:17051"/>
    </reaction>
    <physiologicalReaction direction="left-to-right" evidence="8">
        <dbReference type="Rhea" id="RHEA:76160"/>
    </physiologicalReaction>
</comment>
<keyword evidence="10" id="KW-0479">Metal-binding</keyword>
<evidence type="ECO:0000313" key="22">
    <source>
        <dbReference type="Proteomes" id="UP000464884"/>
    </source>
</evidence>
<proteinExistence type="inferred from homology"/>
<feature type="transmembrane region" description="Helical" evidence="10">
    <location>
        <begin position="138"/>
        <end position="157"/>
    </location>
</feature>
<evidence type="ECO:0000256" key="4">
    <source>
        <dbReference type="ARBA" id="ARBA00022989"/>
    </source>
</evidence>
<evidence type="ECO:0000313" key="17">
    <source>
        <dbReference type="EMBL" id="RHK26481.1"/>
    </source>
</evidence>
<sequence>MLYLMAFSGCGIAILPCLSYWFGTSLERRYMARQHIIRVDLICVVFLGGCIGTALRYACSVIPDCGAFHIGTFAANMAACFVYAALSAWLGGTRRTVGRAKEYVNRGCGMGMCGGLSTMSTLALEEFTMLHDGKAMDCAAYCCTTFIVGCLLAYVGAHVGLRFAGTEHNDGDRHAMGKEAD</sequence>
<dbReference type="EMBL" id="WDIP01000001">
    <property type="protein sequence ID" value="KAB5887098.1"/>
    <property type="molecule type" value="Genomic_DNA"/>
</dbReference>
<feature type="transmembrane region" description="Helical" evidence="10">
    <location>
        <begin position="35"/>
        <end position="55"/>
    </location>
</feature>
<dbReference type="GO" id="GO:0046872">
    <property type="term" value="F:metal ion binding"/>
    <property type="evidence" value="ECO:0007669"/>
    <property type="project" value="UniProtKB-KW"/>
</dbReference>
<dbReference type="HAMAP" id="MF_00454">
    <property type="entry name" value="FluC"/>
    <property type="match status" value="1"/>
</dbReference>
<dbReference type="EMBL" id="WDFR01000003">
    <property type="protein sequence ID" value="KAB6029502.1"/>
    <property type="molecule type" value="Genomic_DNA"/>
</dbReference>
<keyword evidence="10" id="KW-0915">Sodium</keyword>
<comment type="function">
    <text evidence="9 10">Fluoride-specific ion channel. Important for reducing fluoride concentration in the cell, thus reducing its toxicity.</text>
</comment>
<gene>
    <name evidence="10" type="primary">fluC</name>
    <name evidence="10" type="synonym">crcB</name>
    <name evidence="17" type="ORF">DW072_04470</name>
    <name evidence="16" type="ORF">DW139_03755</name>
    <name evidence="15" type="ORF">DWX79_03725</name>
    <name evidence="14" type="ORF">F3K97_04110</name>
    <name evidence="13" type="ORF">GA542_07365</name>
    <name evidence="12" type="ORF">GA629_00480</name>
    <name evidence="11" type="ORF">GA752_02830</name>
</gene>
<keyword evidence="5 10" id="KW-0472">Membrane</keyword>
<evidence type="ECO:0000256" key="5">
    <source>
        <dbReference type="ARBA" id="ARBA00023136"/>
    </source>
</evidence>
<dbReference type="AlphaFoldDB" id="A0A374Q8D6"/>
<feature type="binding site" evidence="10">
    <location>
        <position position="117"/>
    </location>
    <ligand>
        <name>Na(+)</name>
        <dbReference type="ChEBI" id="CHEBI:29101"/>
        <note>structural</note>
    </ligand>
</feature>
<dbReference type="Proteomes" id="UP000285262">
    <property type="component" value="Unassembled WGS sequence"/>
</dbReference>
<dbReference type="EMBL" id="QRLP01000002">
    <property type="protein sequence ID" value="RHJ18701.1"/>
    <property type="molecule type" value="Genomic_DNA"/>
</dbReference>
<dbReference type="Proteomes" id="UP000285462">
    <property type="component" value="Unassembled WGS sequence"/>
</dbReference>
<reference evidence="21 23" key="2">
    <citation type="journal article" date="2019" name="Nat. Med.">
        <title>A library of human gut bacterial isolates paired with longitudinal multiomics data enables mechanistic microbiome research.</title>
        <authorList>
            <person name="Poyet M."/>
            <person name="Groussin M."/>
            <person name="Gibbons S.M."/>
            <person name="Avila-Pacheco J."/>
            <person name="Jiang X."/>
            <person name="Kearney S.M."/>
            <person name="Perrotta A.R."/>
            <person name="Berdy B."/>
            <person name="Zhao S."/>
            <person name="Lieberman T.D."/>
            <person name="Swanson P.K."/>
            <person name="Smith M."/>
            <person name="Roesemann S."/>
            <person name="Alexander J.E."/>
            <person name="Rich S.A."/>
            <person name="Livny J."/>
            <person name="Vlamakis H."/>
            <person name="Clish C."/>
            <person name="Bullock K."/>
            <person name="Deik A."/>
            <person name="Scott J."/>
            <person name="Pierce K.A."/>
            <person name="Xavier R.J."/>
            <person name="Alm E.J."/>
        </authorList>
    </citation>
    <scope>NUCLEOTIDE SEQUENCE [LARGE SCALE GENOMIC DNA]</scope>
    <source>
        <strain evidence="12 23">BIOML-A105</strain>
        <strain evidence="11 21">BIOML-A190</strain>
        <strain evidence="13 24">BIOML-A26</strain>
    </source>
</reference>
<dbReference type="GO" id="GO:0005886">
    <property type="term" value="C:plasma membrane"/>
    <property type="evidence" value="ECO:0007669"/>
    <property type="project" value="UniProtKB-SubCell"/>
</dbReference>
<evidence type="ECO:0000313" key="13">
    <source>
        <dbReference type="EMBL" id="KAB6029502.1"/>
    </source>
</evidence>
<name>A0A374Q8D6_BIFAD</name>
<evidence type="ECO:0000256" key="3">
    <source>
        <dbReference type="ARBA" id="ARBA00022692"/>
    </source>
</evidence>
<dbReference type="Proteomes" id="UP000470200">
    <property type="component" value="Unassembled WGS sequence"/>
</dbReference>
<dbReference type="Pfam" id="PF02537">
    <property type="entry name" value="CRCB"/>
    <property type="match status" value="1"/>
</dbReference>
<evidence type="ECO:0000256" key="10">
    <source>
        <dbReference type="HAMAP-Rule" id="MF_00454"/>
    </source>
</evidence>
<evidence type="ECO:0000313" key="24">
    <source>
        <dbReference type="Proteomes" id="UP000470926"/>
    </source>
</evidence>
<evidence type="ECO:0000313" key="19">
    <source>
        <dbReference type="Proteomes" id="UP000285262"/>
    </source>
</evidence>
<keyword evidence="4 10" id="KW-1133">Transmembrane helix</keyword>
<dbReference type="GO" id="GO:0140114">
    <property type="term" value="P:cellular detoxification of fluoride"/>
    <property type="evidence" value="ECO:0007669"/>
    <property type="project" value="UniProtKB-UniRule"/>
</dbReference>
<evidence type="ECO:0000256" key="2">
    <source>
        <dbReference type="ARBA" id="ARBA00022475"/>
    </source>
</evidence>
<evidence type="ECO:0000313" key="21">
    <source>
        <dbReference type="Proteomes" id="UP000437631"/>
    </source>
</evidence>
<evidence type="ECO:0000313" key="18">
    <source>
        <dbReference type="Proteomes" id="UP000284589"/>
    </source>
</evidence>
<keyword evidence="6 10" id="KW-0407">Ion channel</keyword>
<organism evidence="11 21">
    <name type="scientific">Bifidobacterium adolescentis</name>
    <dbReference type="NCBI Taxonomy" id="1680"/>
    <lineage>
        <taxon>Bacteria</taxon>
        <taxon>Bacillati</taxon>
        <taxon>Actinomycetota</taxon>
        <taxon>Actinomycetes</taxon>
        <taxon>Bifidobacteriales</taxon>
        <taxon>Bifidobacteriaceae</taxon>
        <taxon>Bifidobacterium</taxon>
    </lineage>
</organism>
<dbReference type="InterPro" id="IPR003691">
    <property type="entry name" value="FluC"/>
</dbReference>
<evidence type="ECO:0000313" key="23">
    <source>
        <dbReference type="Proteomes" id="UP000470200"/>
    </source>
</evidence>
<evidence type="ECO:0000256" key="8">
    <source>
        <dbReference type="ARBA" id="ARBA00035585"/>
    </source>
</evidence>
<dbReference type="EMBL" id="QRVT01000001">
    <property type="protein sequence ID" value="RGS66182.1"/>
    <property type="molecule type" value="Genomic_DNA"/>
</dbReference>
<feature type="binding site" evidence="10">
    <location>
        <position position="114"/>
    </location>
    <ligand>
        <name>Na(+)</name>
        <dbReference type="ChEBI" id="CHEBI:29101"/>
        <note>structural</note>
    </ligand>
</feature>
<feature type="transmembrane region" description="Helical" evidence="10">
    <location>
        <begin position="6"/>
        <end position="23"/>
    </location>
</feature>
<dbReference type="EMBL" id="WDLT01000002">
    <property type="protein sequence ID" value="KAB5747532.1"/>
    <property type="molecule type" value="Genomic_DNA"/>
</dbReference>
<dbReference type="GO" id="GO:0062054">
    <property type="term" value="F:fluoride channel activity"/>
    <property type="evidence" value="ECO:0007669"/>
    <property type="project" value="UniProtKB-UniRule"/>
</dbReference>
<dbReference type="Proteomes" id="UP000437631">
    <property type="component" value="Unassembled WGS sequence"/>
</dbReference>
<dbReference type="PANTHER" id="PTHR28259:SF1">
    <property type="entry name" value="FLUORIDE EXPORT PROTEIN 1-RELATED"/>
    <property type="match status" value="1"/>
</dbReference>
<evidence type="ECO:0000313" key="11">
    <source>
        <dbReference type="EMBL" id="KAB5747532.1"/>
    </source>
</evidence>
<dbReference type="EMBL" id="CP047129">
    <property type="protein sequence ID" value="QHB62521.1"/>
    <property type="molecule type" value="Genomic_DNA"/>
</dbReference>
<reference evidence="14 22" key="3">
    <citation type="submission" date="2019-12" db="EMBL/GenBank/DDBJ databases">
        <title>Draft Genome Sequence of Bifidobacterium adolescentis ZJ2.</title>
        <authorList>
            <person name="Jin Z."/>
        </authorList>
    </citation>
    <scope>NUCLEOTIDE SEQUENCE [LARGE SCALE GENOMIC DNA]</scope>
    <source>
        <strain evidence="14 22">ZJ2</strain>
    </source>
</reference>
<comment type="activity regulation">
    <text evidence="10">Na(+) is not transported, but it plays an essential structural role and its presence is essential for fluoride channel function.</text>
</comment>
<dbReference type="PANTHER" id="PTHR28259">
    <property type="entry name" value="FLUORIDE EXPORT PROTEIN 1-RELATED"/>
    <property type="match status" value="1"/>
</dbReference>
<dbReference type="Proteomes" id="UP000284589">
    <property type="component" value="Unassembled WGS sequence"/>
</dbReference>
<evidence type="ECO:0000313" key="12">
    <source>
        <dbReference type="EMBL" id="KAB5887098.1"/>
    </source>
</evidence>
<feature type="transmembrane region" description="Helical" evidence="10">
    <location>
        <begin position="67"/>
        <end position="91"/>
    </location>
</feature>
<evidence type="ECO:0000256" key="6">
    <source>
        <dbReference type="ARBA" id="ARBA00023303"/>
    </source>
</evidence>
<accession>A0A374Q8D6</accession>
<evidence type="ECO:0000313" key="14">
    <source>
        <dbReference type="EMBL" id="QHB62521.1"/>
    </source>
</evidence>
<evidence type="ECO:0000313" key="16">
    <source>
        <dbReference type="EMBL" id="RHJ18701.1"/>
    </source>
</evidence>
<reference evidence="18 19" key="1">
    <citation type="submission" date="2018-08" db="EMBL/GenBank/DDBJ databases">
        <title>A genome reference for cultivated species of the human gut microbiota.</title>
        <authorList>
            <person name="Zou Y."/>
            <person name="Xue W."/>
            <person name="Luo G."/>
        </authorList>
    </citation>
    <scope>NUCLEOTIDE SEQUENCE [LARGE SCALE GENOMIC DNA]</scope>
    <source>
        <strain evidence="15 20">AF21-27</strain>
        <strain evidence="17 19">AF45-19</strain>
        <strain evidence="16 18">AM12-20</strain>
    </source>
</reference>
<dbReference type="EMBL" id="QRNG01000005">
    <property type="protein sequence ID" value="RHK26481.1"/>
    <property type="molecule type" value="Genomic_DNA"/>
</dbReference>
<comment type="subcellular location">
    <subcellularLocation>
        <location evidence="1 10">Cell membrane</location>
        <topology evidence="1 10">Multi-pass membrane protein</topology>
    </subcellularLocation>
</comment>
<dbReference type="Proteomes" id="UP000470926">
    <property type="component" value="Unassembled WGS sequence"/>
</dbReference>
<evidence type="ECO:0000313" key="20">
    <source>
        <dbReference type="Proteomes" id="UP000285462"/>
    </source>
</evidence>
<keyword evidence="10" id="KW-0813">Transport</keyword>
<evidence type="ECO:0000256" key="7">
    <source>
        <dbReference type="ARBA" id="ARBA00035120"/>
    </source>
</evidence>
<dbReference type="Proteomes" id="UP000464884">
    <property type="component" value="Chromosome"/>
</dbReference>
<protein>
    <recommendedName>
        <fullName evidence="10">Fluoride-specific ion channel FluC</fullName>
    </recommendedName>
</protein>
<evidence type="ECO:0000256" key="1">
    <source>
        <dbReference type="ARBA" id="ARBA00004651"/>
    </source>
</evidence>
<keyword evidence="2 10" id="KW-1003">Cell membrane</keyword>
<evidence type="ECO:0000313" key="15">
    <source>
        <dbReference type="EMBL" id="RGS66182.1"/>
    </source>
</evidence>
<keyword evidence="3 10" id="KW-0812">Transmembrane</keyword>
<evidence type="ECO:0000256" key="9">
    <source>
        <dbReference type="ARBA" id="ARBA00049940"/>
    </source>
</evidence>
<comment type="similarity">
    <text evidence="7 10">Belongs to the fluoride channel Fluc/FEX (TC 1.A.43) family.</text>
</comment>